<feature type="signal peptide" evidence="3">
    <location>
        <begin position="1"/>
        <end position="18"/>
    </location>
</feature>
<feature type="compositionally biased region" description="Polar residues" evidence="1">
    <location>
        <begin position="86"/>
        <end position="97"/>
    </location>
</feature>
<dbReference type="Proteomes" id="UP001648503">
    <property type="component" value="Unassembled WGS sequence"/>
</dbReference>
<feature type="region of interest" description="Disordered" evidence="1">
    <location>
        <begin position="86"/>
        <end position="137"/>
    </location>
</feature>
<evidence type="ECO:0000313" key="5">
    <source>
        <dbReference type="Proteomes" id="UP001648503"/>
    </source>
</evidence>
<feature type="region of interest" description="Disordered" evidence="1">
    <location>
        <begin position="210"/>
        <end position="258"/>
    </location>
</feature>
<organism evidence="4 5">
    <name type="scientific">Batrachochytrium salamandrivorans</name>
    <dbReference type="NCBI Taxonomy" id="1357716"/>
    <lineage>
        <taxon>Eukaryota</taxon>
        <taxon>Fungi</taxon>
        <taxon>Fungi incertae sedis</taxon>
        <taxon>Chytridiomycota</taxon>
        <taxon>Chytridiomycota incertae sedis</taxon>
        <taxon>Chytridiomycetes</taxon>
        <taxon>Rhizophydiales</taxon>
        <taxon>Rhizophydiales incertae sedis</taxon>
        <taxon>Batrachochytrium</taxon>
    </lineage>
</organism>
<keyword evidence="3" id="KW-0732">Signal</keyword>
<feature type="transmembrane region" description="Helical" evidence="2">
    <location>
        <begin position="142"/>
        <end position="164"/>
    </location>
</feature>
<keyword evidence="2" id="KW-0812">Transmembrane</keyword>
<gene>
    <name evidence="4" type="ORF">BASA50_007372</name>
</gene>
<comment type="caution">
    <text evidence="4">The sequence shown here is derived from an EMBL/GenBank/DDBJ whole genome shotgun (WGS) entry which is preliminary data.</text>
</comment>
<feature type="compositionally biased region" description="Polar residues" evidence="1">
    <location>
        <begin position="119"/>
        <end position="130"/>
    </location>
</feature>
<keyword evidence="2" id="KW-0472">Membrane</keyword>
<evidence type="ECO:0000256" key="1">
    <source>
        <dbReference type="SAM" id="MobiDB-lite"/>
    </source>
</evidence>
<sequence length="258" mass="26920">MLLWLSAAFFLALPAALGAPQTLPDASVSLPNTVPTSVSILNAPVASSVPSAPSAAVTLSSAISRPTNSRGIPIRIASPSASVVSQITNAPNPNSNRAAGGPTGPSQPADRLALPETPAGSTSSSNSQRPDASKPSGHDMSVTTYIIIFFVGGIFIVLVGGAFVHRNFQARRKQLDAINRKVDLLPQKMPPHFYTPAHMLPEKAALPDLEISGKGDMSGGPHPSTPDIWRSTSFNQKGHVARYGNSPHREGTTRSNPG</sequence>
<accession>A0ABQ8F788</accession>
<feature type="chain" id="PRO_5046969631" evidence="3">
    <location>
        <begin position="19"/>
        <end position="258"/>
    </location>
</feature>
<evidence type="ECO:0000256" key="2">
    <source>
        <dbReference type="SAM" id="Phobius"/>
    </source>
</evidence>
<evidence type="ECO:0000256" key="3">
    <source>
        <dbReference type="SAM" id="SignalP"/>
    </source>
</evidence>
<evidence type="ECO:0000313" key="4">
    <source>
        <dbReference type="EMBL" id="KAH6593421.1"/>
    </source>
</evidence>
<dbReference type="EMBL" id="JAFCIX010000356">
    <property type="protein sequence ID" value="KAH6593421.1"/>
    <property type="molecule type" value="Genomic_DNA"/>
</dbReference>
<name>A0ABQ8F788_9FUNG</name>
<proteinExistence type="predicted"/>
<reference evidence="4 5" key="1">
    <citation type="submission" date="2021-02" db="EMBL/GenBank/DDBJ databases">
        <title>Variation within the Batrachochytrium salamandrivorans European outbreak.</title>
        <authorList>
            <person name="Kelly M."/>
            <person name="Pasmans F."/>
            <person name="Shea T.P."/>
            <person name="Munoz J.F."/>
            <person name="Carranza S."/>
            <person name="Cuomo C.A."/>
            <person name="Martel A."/>
        </authorList>
    </citation>
    <scope>NUCLEOTIDE SEQUENCE [LARGE SCALE GENOMIC DNA]</scope>
    <source>
        <strain evidence="4 5">AMFP18/2</strain>
    </source>
</reference>
<keyword evidence="5" id="KW-1185">Reference proteome</keyword>
<protein>
    <submittedName>
        <fullName evidence="4">Uncharacterized protein</fullName>
    </submittedName>
</protein>
<keyword evidence="2" id="KW-1133">Transmembrane helix</keyword>